<dbReference type="RefSeq" id="WP_194107359.1">
    <property type="nucleotide sequence ID" value="NZ_JADFFM010000002.1"/>
</dbReference>
<dbReference type="Pfam" id="PF13616">
    <property type="entry name" value="Rotamase_3"/>
    <property type="match status" value="1"/>
</dbReference>
<keyword evidence="5" id="KW-1133">Transmembrane helix</keyword>
<keyword evidence="14" id="KW-1185">Reference proteome</keyword>
<dbReference type="InterPro" id="IPR052029">
    <property type="entry name" value="PpiD_chaperone"/>
</dbReference>
<keyword evidence="6" id="KW-0472">Membrane</keyword>
<accession>A0ABR9XLJ0</accession>
<comment type="caution">
    <text evidence="13">The sequence shown here is derived from an EMBL/GenBank/DDBJ whole genome shotgun (WGS) entry which is preliminary data.</text>
</comment>
<dbReference type="EMBL" id="JADFFM010000002">
    <property type="protein sequence ID" value="MBE9667924.1"/>
    <property type="molecule type" value="Genomic_DNA"/>
</dbReference>
<dbReference type="SUPFAM" id="SSF54534">
    <property type="entry name" value="FKBP-like"/>
    <property type="match status" value="1"/>
</dbReference>
<dbReference type="PANTHER" id="PTHR47529:SF1">
    <property type="entry name" value="PERIPLASMIC CHAPERONE PPID"/>
    <property type="match status" value="1"/>
</dbReference>
<sequence length="702" mass="76451">MGIMNFLRERMGKILAIVIGLALFAFIIGEVARSGSSFMRGSQNDLGEVAGEKVPYDQFSKKVDQNTKNFLQQSGQAPTPQITGYIQETTWNEFVSKIILNKEIDKLGIVVGVDETRSMISGNNPNPQIVQAFGDQKTGQIDRQRLNMFLNNVATAKADDPMKVQWNEFVATMVESKKAEKYMSLVRNGLYVNSLDAKDDYEARNKLVNFKYAELDYASIPDSKVTLTDDDYSSYYNDHKGQFKNPQELRSFEYVSFNASPSKEDTAAVKTQIDKLATDFKTATNDSLFVQVNAETKTPLTYLHKGQLEPKLDSVMFNAAKGQVYGPYFSNGSYKVAKLVDSRVGPDSVKASHILLNPATEGGVDKAKAKADSLKKLIAGGASFAELAKKFSTDKTSGEKGGELGTFGRGAMIPAFEEAVFDGKKGDLKVVTTQFGVHIIKIDDQKGSSKVVKVAIVDKPLVASSKTQSAAYAKAQAFLASLTKDNFTAESQKQGLQIKKADDVNGVAAALPGLDNAREIVRWAFKADKGDYSDQVFTSGNQYVIPRLTVIKPAGTLPLDVVKKQIENDVRIMVKGKTLIAKLEAAMSGASSIDAVAQKAGTKAVPVENIVFANPVIPGLTAEYKVVGTLFGLQLHKLSKPVAGVHGVYVVEPESFINPAPMGDASKQRQQIAQAIAQRADNMVFDALKDKANVKDYRAKFL</sequence>
<evidence type="ECO:0000256" key="5">
    <source>
        <dbReference type="ARBA" id="ARBA00022989"/>
    </source>
</evidence>
<protein>
    <recommendedName>
        <fullName evidence="9">Periplasmic chaperone PpiD</fullName>
    </recommendedName>
    <alternativeName>
        <fullName evidence="10">Periplasmic folding chaperone</fullName>
    </alternativeName>
</protein>
<feature type="domain" description="PpiC" evidence="12">
    <location>
        <begin position="346"/>
        <end position="444"/>
    </location>
</feature>
<organism evidence="13 14">
    <name type="scientific">Mucilaginibacter boryungensis</name>
    <dbReference type="NCBI Taxonomy" id="768480"/>
    <lineage>
        <taxon>Bacteria</taxon>
        <taxon>Pseudomonadati</taxon>
        <taxon>Bacteroidota</taxon>
        <taxon>Sphingobacteriia</taxon>
        <taxon>Sphingobacteriales</taxon>
        <taxon>Sphingobacteriaceae</taxon>
        <taxon>Mucilaginibacter</taxon>
    </lineage>
</organism>
<evidence type="ECO:0000256" key="4">
    <source>
        <dbReference type="ARBA" id="ARBA00022692"/>
    </source>
</evidence>
<evidence type="ECO:0000256" key="9">
    <source>
        <dbReference type="ARBA" id="ARBA00040743"/>
    </source>
</evidence>
<keyword evidence="11" id="KW-0413">Isomerase</keyword>
<comment type="similarity">
    <text evidence="8">Belongs to the PpiD chaperone family.</text>
</comment>
<dbReference type="Gene3D" id="3.10.50.40">
    <property type="match status" value="1"/>
</dbReference>
<evidence type="ECO:0000256" key="3">
    <source>
        <dbReference type="ARBA" id="ARBA00022519"/>
    </source>
</evidence>
<comment type="subcellular location">
    <subcellularLocation>
        <location evidence="1">Cell inner membrane</location>
        <topology evidence="1">Single-pass type II membrane protein</topology>
        <orientation evidence="1">Periplasmic side</orientation>
    </subcellularLocation>
</comment>
<evidence type="ECO:0000313" key="13">
    <source>
        <dbReference type="EMBL" id="MBE9667924.1"/>
    </source>
</evidence>
<keyword evidence="2" id="KW-1003">Cell membrane</keyword>
<dbReference type="InterPro" id="IPR000297">
    <property type="entry name" value="PPIase_PpiC"/>
</dbReference>
<evidence type="ECO:0000256" key="10">
    <source>
        <dbReference type="ARBA" id="ARBA00042775"/>
    </source>
</evidence>
<reference evidence="13 14" key="1">
    <citation type="submission" date="2020-10" db="EMBL/GenBank/DDBJ databases">
        <title>Mucilaginibacter mali sp. nov., isolated from rhizosphere soil of apple orchard.</title>
        <authorList>
            <person name="Lee J.-S."/>
            <person name="Kim H.S."/>
            <person name="Kim J.-S."/>
        </authorList>
    </citation>
    <scope>NUCLEOTIDE SEQUENCE [LARGE SCALE GENOMIC DNA]</scope>
    <source>
        <strain evidence="13 14">KCTC 23157</strain>
    </source>
</reference>
<evidence type="ECO:0000256" key="2">
    <source>
        <dbReference type="ARBA" id="ARBA00022475"/>
    </source>
</evidence>
<keyword evidence="3" id="KW-0997">Cell inner membrane</keyword>
<evidence type="ECO:0000256" key="1">
    <source>
        <dbReference type="ARBA" id="ARBA00004382"/>
    </source>
</evidence>
<evidence type="ECO:0000256" key="11">
    <source>
        <dbReference type="PROSITE-ProRule" id="PRU00278"/>
    </source>
</evidence>
<evidence type="ECO:0000256" key="8">
    <source>
        <dbReference type="ARBA" id="ARBA00038408"/>
    </source>
</evidence>
<dbReference type="InterPro" id="IPR027304">
    <property type="entry name" value="Trigger_fact/SurA_dom_sf"/>
</dbReference>
<evidence type="ECO:0000313" key="14">
    <source>
        <dbReference type="Proteomes" id="UP000632774"/>
    </source>
</evidence>
<gene>
    <name evidence="13" type="ORF">IRJ18_16260</name>
</gene>
<dbReference type="InterPro" id="IPR023058">
    <property type="entry name" value="PPIase_PpiC_CS"/>
</dbReference>
<proteinExistence type="inferred from homology"/>
<keyword evidence="11" id="KW-0697">Rotamase</keyword>
<keyword evidence="7" id="KW-0143">Chaperone</keyword>
<dbReference type="PROSITE" id="PS50198">
    <property type="entry name" value="PPIC_PPIASE_2"/>
    <property type="match status" value="1"/>
</dbReference>
<dbReference type="Proteomes" id="UP000632774">
    <property type="component" value="Unassembled WGS sequence"/>
</dbReference>
<name>A0ABR9XLJ0_9SPHI</name>
<dbReference type="PANTHER" id="PTHR47529">
    <property type="entry name" value="PEPTIDYL-PROLYL CIS-TRANS ISOMERASE D"/>
    <property type="match status" value="1"/>
</dbReference>
<dbReference type="SUPFAM" id="SSF109998">
    <property type="entry name" value="Triger factor/SurA peptide-binding domain-like"/>
    <property type="match status" value="1"/>
</dbReference>
<evidence type="ECO:0000256" key="6">
    <source>
        <dbReference type="ARBA" id="ARBA00023136"/>
    </source>
</evidence>
<keyword evidence="4" id="KW-0812">Transmembrane</keyword>
<dbReference type="InterPro" id="IPR046357">
    <property type="entry name" value="PPIase_dom_sf"/>
</dbReference>
<dbReference type="Pfam" id="PF13145">
    <property type="entry name" value="Rotamase_2"/>
    <property type="match status" value="1"/>
</dbReference>
<evidence type="ECO:0000256" key="7">
    <source>
        <dbReference type="ARBA" id="ARBA00023186"/>
    </source>
</evidence>
<evidence type="ECO:0000259" key="12">
    <source>
        <dbReference type="PROSITE" id="PS50198"/>
    </source>
</evidence>
<dbReference type="PROSITE" id="PS01096">
    <property type="entry name" value="PPIC_PPIASE_1"/>
    <property type="match status" value="1"/>
</dbReference>
<dbReference type="Pfam" id="PF13623">
    <property type="entry name" value="SurA_N_2"/>
    <property type="match status" value="1"/>
</dbReference>